<keyword evidence="3" id="KW-1185">Reference proteome</keyword>
<accession>A0A803QJE0</accession>
<evidence type="ECO:0000313" key="3">
    <source>
        <dbReference type="Proteomes" id="UP000596661"/>
    </source>
</evidence>
<dbReference type="AlphaFoldDB" id="A0A803QJE0"/>
<dbReference type="EnsemblPlants" id="evm.model.10.1338">
    <property type="protein sequence ID" value="cds.evm.model.10.1338"/>
    <property type="gene ID" value="evm.TU.10.1338"/>
</dbReference>
<dbReference type="Proteomes" id="UP000596661">
    <property type="component" value="Unassembled WGS sequence"/>
</dbReference>
<name>A0A803QJE0_CANSA</name>
<protein>
    <submittedName>
        <fullName evidence="2">Uncharacterized protein</fullName>
    </submittedName>
</protein>
<organism evidence="2 3">
    <name type="scientific">Cannabis sativa</name>
    <name type="common">Hemp</name>
    <name type="synonym">Marijuana</name>
    <dbReference type="NCBI Taxonomy" id="3483"/>
    <lineage>
        <taxon>Eukaryota</taxon>
        <taxon>Viridiplantae</taxon>
        <taxon>Streptophyta</taxon>
        <taxon>Embryophyta</taxon>
        <taxon>Tracheophyta</taxon>
        <taxon>Spermatophyta</taxon>
        <taxon>Magnoliopsida</taxon>
        <taxon>eudicotyledons</taxon>
        <taxon>Gunneridae</taxon>
        <taxon>Pentapetalae</taxon>
        <taxon>rosids</taxon>
        <taxon>fabids</taxon>
        <taxon>Rosales</taxon>
        <taxon>Cannabaceae</taxon>
        <taxon>Cannabis</taxon>
    </lineage>
</organism>
<proteinExistence type="predicted"/>
<dbReference type="EMBL" id="UZAU01000821">
    <property type="status" value="NOT_ANNOTATED_CDS"/>
    <property type="molecule type" value="Genomic_DNA"/>
</dbReference>
<evidence type="ECO:0000256" key="1">
    <source>
        <dbReference type="SAM" id="MobiDB-lite"/>
    </source>
</evidence>
<reference evidence="2" key="1">
    <citation type="submission" date="2021-03" db="UniProtKB">
        <authorList>
            <consortium name="EnsemblPlants"/>
        </authorList>
    </citation>
    <scope>IDENTIFICATION</scope>
</reference>
<dbReference type="Gramene" id="evm.model.10.1338">
    <property type="protein sequence ID" value="cds.evm.model.10.1338"/>
    <property type="gene ID" value="evm.TU.10.1338"/>
</dbReference>
<feature type="region of interest" description="Disordered" evidence="1">
    <location>
        <begin position="185"/>
        <end position="209"/>
    </location>
</feature>
<evidence type="ECO:0000313" key="2">
    <source>
        <dbReference type="EnsemblPlants" id="cds.evm.model.10.1338"/>
    </source>
</evidence>
<sequence>MFEALRLLRDSEWFRLRAYLSDIQEDTRRAYCECRTPKRNANVYLGDEPRLPSDGYAFFDTGSDLAPRVRALSFTPFCQMVILGNYFQELKKDLNHHCYCNNCVHSKNSDQKDPLKRIHQTLTTKMGIPANTLSMSMIAKVSKRRGKTTMKSMLKIDIIRMGTTMSKNLQLFECLESYRRPKRNWPVKRSFPEDGKNDGSPPRQIWRSM</sequence>